<dbReference type="Proteomes" id="UP000516173">
    <property type="component" value="Chromosome"/>
</dbReference>
<gene>
    <name evidence="1" type="ORF">NWFMUON74_39610</name>
</gene>
<dbReference type="Gene3D" id="3.40.50.150">
    <property type="entry name" value="Vaccinia Virus protein VP39"/>
    <property type="match status" value="1"/>
</dbReference>
<protein>
    <recommendedName>
        <fullName evidence="3">S-adenosyl methyltransferase</fullName>
    </recommendedName>
</protein>
<proteinExistence type="predicted"/>
<dbReference type="InterPro" id="IPR029063">
    <property type="entry name" value="SAM-dependent_MTases_sf"/>
</dbReference>
<dbReference type="KEGG" id="nwl:NWFMUON74_39610"/>
<dbReference type="InterPro" id="IPR006764">
    <property type="entry name" value="SAM_dep_MeTrfase_SAV2177_type"/>
</dbReference>
<dbReference type="EMBL" id="AP023396">
    <property type="protein sequence ID" value="BCK56189.1"/>
    <property type="molecule type" value="Genomic_DNA"/>
</dbReference>
<evidence type="ECO:0000313" key="2">
    <source>
        <dbReference type="Proteomes" id="UP000516173"/>
    </source>
</evidence>
<evidence type="ECO:0000313" key="1">
    <source>
        <dbReference type="EMBL" id="BCK56189.1"/>
    </source>
</evidence>
<reference evidence="1 2" key="1">
    <citation type="submission" date="2020-08" db="EMBL/GenBank/DDBJ databases">
        <title>Genome Sequencing of Nocardia wallacei strain FMUON74 and assembly.</title>
        <authorList>
            <person name="Toyokawa M."/>
            <person name="Uesaka K."/>
        </authorList>
    </citation>
    <scope>NUCLEOTIDE SEQUENCE [LARGE SCALE GENOMIC DNA]</scope>
    <source>
        <strain evidence="1 2">FMUON74</strain>
    </source>
</reference>
<dbReference type="AlphaFoldDB" id="A0A7G1KQN1"/>
<dbReference type="GeneID" id="80348456"/>
<organism evidence="1 2">
    <name type="scientific">Nocardia wallacei</name>
    <dbReference type="NCBI Taxonomy" id="480035"/>
    <lineage>
        <taxon>Bacteria</taxon>
        <taxon>Bacillati</taxon>
        <taxon>Actinomycetota</taxon>
        <taxon>Actinomycetes</taxon>
        <taxon>Mycobacteriales</taxon>
        <taxon>Nocardiaceae</taxon>
        <taxon>Nocardia</taxon>
    </lineage>
</organism>
<name>A0A7G1KQN1_9NOCA</name>
<dbReference type="SUPFAM" id="SSF53335">
    <property type="entry name" value="S-adenosyl-L-methionine-dependent methyltransferases"/>
    <property type="match status" value="1"/>
</dbReference>
<dbReference type="Pfam" id="PF04672">
    <property type="entry name" value="Methyltransf_19"/>
    <property type="match status" value="1"/>
</dbReference>
<evidence type="ECO:0008006" key="3">
    <source>
        <dbReference type="Google" id="ProtNLM"/>
    </source>
</evidence>
<accession>A0A7G1KQN1</accession>
<dbReference type="RefSeq" id="WP_187683309.1">
    <property type="nucleotide sequence ID" value="NZ_AP023396.1"/>
</dbReference>
<dbReference type="PIRSF" id="PIRSF017393">
    <property type="entry name" value="MTase_SAV2177"/>
    <property type="match status" value="1"/>
</dbReference>
<keyword evidence="2" id="KW-1185">Reference proteome</keyword>
<sequence>MTAASVADPVGADVGRPSLCRMYSHWYYGGKDHYEIDRDACQLLAQHAPGWQLAVRASRAWLRRRVGDLAARGIDRFLVLGAGLPVSGESAVHELAALELGNRPVQVVYVDRDPLATAHNRVVLADNVYVHAVEADLTDPADVLDRARAAGSFIDWSTPIAVLLPDSLSHVPDDPGPATVVRRYRELLAPGSWLAVSHYTDPGPRHPAHRTATVLAEYFAALVGTGRFRSGAEIAACFDGLTLHEPGLADLTAWPAPLSSATPLPIEAGLILCGLARIPDPDTLRTHP</sequence>